<comment type="caution">
    <text evidence="2">The sequence shown here is derived from an EMBL/GenBank/DDBJ whole genome shotgun (WGS) entry which is preliminary data.</text>
</comment>
<feature type="coiled-coil region" evidence="1">
    <location>
        <begin position="36"/>
        <end position="63"/>
    </location>
</feature>
<gene>
    <name evidence="2" type="ORF">MOMUL_13790</name>
</gene>
<name>A0A151AZE1_9FIRM</name>
<reference evidence="2 3" key="1">
    <citation type="submission" date="2016-02" db="EMBL/GenBank/DDBJ databases">
        <title>Genome sequence of Moorella mulderi DSM 14980.</title>
        <authorList>
            <person name="Poehlein A."/>
            <person name="Daniel R."/>
        </authorList>
    </citation>
    <scope>NUCLEOTIDE SEQUENCE [LARGE SCALE GENOMIC DNA]</scope>
    <source>
        <strain evidence="2 3">DSM 14980</strain>
    </source>
</reference>
<dbReference type="RefSeq" id="WP_062283200.1">
    <property type="nucleotide sequence ID" value="NZ_LTBC01000003.1"/>
</dbReference>
<keyword evidence="3" id="KW-1185">Reference proteome</keyword>
<sequence>MERIEIRAPEWLVKLPPREREALIVDAIDLTAKRKTIQLKHQIKEAEEQIKRLEAKYNMNYEEFQKKVVPTMTDFETHRDDTEWEMWLDIIREAKTLLAALEGQQ</sequence>
<accession>A0A151AZE1</accession>
<proteinExistence type="predicted"/>
<dbReference type="EMBL" id="LTBC01000003">
    <property type="protein sequence ID" value="KYH32777.1"/>
    <property type="molecule type" value="Genomic_DNA"/>
</dbReference>
<dbReference type="AlphaFoldDB" id="A0A151AZE1"/>
<evidence type="ECO:0000256" key="1">
    <source>
        <dbReference type="SAM" id="Coils"/>
    </source>
</evidence>
<organism evidence="2 3">
    <name type="scientific">Moorella mulderi DSM 14980</name>
    <dbReference type="NCBI Taxonomy" id="1122241"/>
    <lineage>
        <taxon>Bacteria</taxon>
        <taxon>Bacillati</taxon>
        <taxon>Bacillota</taxon>
        <taxon>Clostridia</taxon>
        <taxon>Neomoorellales</taxon>
        <taxon>Neomoorellaceae</taxon>
        <taxon>Neomoorella</taxon>
    </lineage>
</organism>
<dbReference type="PATRIC" id="fig|1122241.3.peg.1450"/>
<protein>
    <submittedName>
        <fullName evidence="2">Uncharacterized protein</fullName>
    </submittedName>
</protein>
<dbReference type="OrthoDB" id="960713at2"/>
<keyword evidence="1" id="KW-0175">Coiled coil</keyword>
<dbReference type="Proteomes" id="UP000075670">
    <property type="component" value="Unassembled WGS sequence"/>
</dbReference>
<evidence type="ECO:0000313" key="2">
    <source>
        <dbReference type="EMBL" id="KYH32777.1"/>
    </source>
</evidence>
<evidence type="ECO:0000313" key="3">
    <source>
        <dbReference type="Proteomes" id="UP000075670"/>
    </source>
</evidence>